<feature type="transmembrane region" description="Helical" evidence="1">
    <location>
        <begin position="12"/>
        <end position="29"/>
    </location>
</feature>
<evidence type="ECO:0000313" key="2">
    <source>
        <dbReference type="EMBL" id="SDZ00138.1"/>
    </source>
</evidence>
<evidence type="ECO:0000256" key="1">
    <source>
        <dbReference type="SAM" id="Phobius"/>
    </source>
</evidence>
<dbReference type="STRING" id="1137993.SAMN05660209_04308"/>
<feature type="transmembrane region" description="Helical" evidence="1">
    <location>
        <begin position="103"/>
        <end position="124"/>
    </location>
</feature>
<keyword evidence="3" id="KW-1185">Reference proteome</keyword>
<dbReference type="OrthoDB" id="5193357at2"/>
<keyword evidence="1" id="KW-0812">Transmembrane</keyword>
<dbReference type="RefSeq" id="WP_091160776.1">
    <property type="nucleotide sequence ID" value="NZ_FNOT01000016.1"/>
</dbReference>
<dbReference type="AlphaFoldDB" id="A0A1H3PGM3"/>
<organism evidence="2 3">
    <name type="scientific">Geodermatophilus africanus</name>
    <dbReference type="NCBI Taxonomy" id="1137993"/>
    <lineage>
        <taxon>Bacteria</taxon>
        <taxon>Bacillati</taxon>
        <taxon>Actinomycetota</taxon>
        <taxon>Actinomycetes</taxon>
        <taxon>Geodermatophilales</taxon>
        <taxon>Geodermatophilaceae</taxon>
        <taxon>Geodermatophilus</taxon>
    </lineage>
</organism>
<gene>
    <name evidence="2" type="ORF">SAMN05660209_04308</name>
</gene>
<evidence type="ECO:0000313" key="3">
    <source>
        <dbReference type="Proteomes" id="UP000198921"/>
    </source>
</evidence>
<feature type="transmembrane region" description="Helical" evidence="1">
    <location>
        <begin position="130"/>
        <end position="153"/>
    </location>
</feature>
<reference evidence="3" key="1">
    <citation type="submission" date="2016-10" db="EMBL/GenBank/DDBJ databases">
        <authorList>
            <person name="Varghese N."/>
            <person name="Submissions S."/>
        </authorList>
    </citation>
    <scope>NUCLEOTIDE SEQUENCE [LARGE SCALE GENOMIC DNA]</scope>
    <source>
        <strain evidence="3">DSM 45422</strain>
    </source>
</reference>
<proteinExistence type="predicted"/>
<feature type="transmembrane region" description="Helical" evidence="1">
    <location>
        <begin position="41"/>
        <end position="64"/>
    </location>
</feature>
<sequence>MTSDWEPFFSSLAQVAVTAFAVLLALLQVTRRRWRTSTLRAAAAALALLQLVVPLLAGVVALMPGNPWRVGYLLMASAGLLGLVWHGWLYLRHEDEADTFDQRQVQIGLPVSLAVYFGLVAFAWNGSPTSLYVVGALSLWLLLSGSGQAWLLLDVARGRVADDADGAATHSPETPVGRSPTR</sequence>
<dbReference type="EMBL" id="FNOT01000016">
    <property type="protein sequence ID" value="SDZ00138.1"/>
    <property type="molecule type" value="Genomic_DNA"/>
</dbReference>
<keyword evidence="1" id="KW-1133">Transmembrane helix</keyword>
<accession>A0A1H3PGM3</accession>
<dbReference type="Proteomes" id="UP000198921">
    <property type="component" value="Unassembled WGS sequence"/>
</dbReference>
<feature type="transmembrane region" description="Helical" evidence="1">
    <location>
        <begin position="70"/>
        <end position="91"/>
    </location>
</feature>
<keyword evidence="1" id="KW-0472">Membrane</keyword>
<name>A0A1H3PGM3_9ACTN</name>
<protein>
    <submittedName>
        <fullName evidence="2">Uncharacterized protein</fullName>
    </submittedName>
</protein>